<name>A0A1G9J9N0_9ACTN</name>
<evidence type="ECO:0000313" key="4">
    <source>
        <dbReference type="Proteomes" id="UP000199475"/>
    </source>
</evidence>
<dbReference type="InterPro" id="IPR002052">
    <property type="entry name" value="DNA_methylase_N6_adenine_CS"/>
</dbReference>
<dbReference type="InterPro" id="IPR004398">
    <property type="entry name" value="RNA_MeTrfase_RsmD"/>
</dbReference>
<sequence>MSRIIAGAAKGRRIETPKGDRTRPTTDRVREALFSALASWFGTAEQPAAEHFDGVAVLDLYAGSGAIALESASRGARRVVGVEGDAPTARLIRGNASTTRLPVEVVAAKLPGALLQVTGRFDLVFLDPPYDVGEEQVERVLEELIAGEKLQPKALVVVERSKRSEEPRWPAAFTETWSRRYGETTLYFGATE</sequence>
<dbReference type="AlphaFoldDB" id="A0A1G9J9N0"/>
<dbReference type="OrthoDB" id="9803017at2"/>
<gene>
    <name evidence="3" type="ORF">SAMN04488242_1106</name>
</gene>
<dbReference type="Proteomes" id="UP000199475">
    <property type="component" value="Unassembled WGS sequence"/>
</dbReference>
<keyword evidence="4" id="KW-1185">Reference proteome</keyword>
<dbReference type="CDD" id="cd02440">
    <property type="entry name" value="AdoMet_MTases"/>
    <property type="match status" value="1"/>
</dbReference>
<accession>A0A1G9J9N0</accession>
<evidence type="ECO:0000313" key="3">
    <source>
        <dbReference type="EMBL" id="SDL33992.1"/>
    </source>
</evidence>
<dbReference type="Gene3D" id="3.40.50.150">
    <property type="entry name" value="Vaccinia Virus protein VP39"/>
    <property type="match status" value="1"/>
</dbReference>
<dbReference type="GO" id="GO:0008168">
    <property type="term" value="F:methyltransferase activity"/>
    <property type="evidence" value="ECO:0007669"/>
    <property type="project" value="UniProtKB-KW"/>
</dbReference>
<evidence type="ECO:0000256" key="1">
    <source>
        <dbReference type="ARBA" id="ARBA00022603"/>
    </source>
</evidence>
<dbReference type="PIRSF" id="PIRSF004553">
    <property type="entry name" value="CHP00095"/>
    <property type="match status" value="1"/>
</dbReference>
<dbReference type="RefSeq" id="WP_093249760.1">
    <property type="nucleotide sequence ID" value="NZ_FNGP01000002.1"/>
</dbReference>
<dbReference type="InterPro" id="IPR029063">
    <property type="entry name" value="SAM-dependent_MTases_sf"/>
</dbReference>
<organism evidence="3 4">
    <name type="scientific">Tessaracoccus oleiagri</name>
    <dbReference type="NCBI Taxonomy" id="686624"/>
    <lineage>
        <taxon>Bacteria</taxon>
        <taxon>Bacillati</taxon>
        <taxon>Actinomycetota</taxon>
        <taxon>Actinomycetes</taxon>
        <taxon>Propionibacteriales</taxon>
        <taxon>Propionibacteriaceae</taxon>
        <taxon>Tessaracoccus</taxon>
    </lineage>
</organism>
<dbReference type="NCBIfam" id="TIGR00095">
    <property type="entry name" value="16S rRNA (guanine(966)-N(2))-methyltransferase RsmD"/>
    <property type="match status" value="1"/>
</dbReference>
<dbReference type="GO" id="GO:0003676">
    <property type="term" value="F:nucleic acid binding"/>
    <property type="evidence" value="ECO:0007669"/>
    <property type="project" value="InterPro"/>
</dbReference>
<keyword evidence="2 3" id="KW-0808">Transferase</keyword>
<evidence type="ECO:0000256" key="2">
    <source>
        <dbReference type="ARBA" id="ARBA00022679"/>
    </source>
</evidence>
<keyword evidence="1 3" id="KW-0489">Methyltransferase</keyword>
<dbReference type="SUPFAM" id="SSF53335">
    <property type="entry name" value="S-adenosyl-L-methionine-dependent methyltransferases"/>
    <property type="match status" value="1"/>
</dbReference>
<protein>
    <submittedName>
        <fullName evidence="3">16S rRNA (Guanine966-N2)-methyltransferase</fullName>
    </submittedName>
</protein>
<proteinExistence type="predicted"/>
<dbReference type="PANTHER" id="PTHR43542">
    <property type="entry name" value="METHYLTRANSFERASE"/>
    <property type="match status" value="1"/>
</dbReference>
<dbReference type="GO" id="GO:0031167">
    <property type="term" value="P:rRNA methylation"/>
    <property type="evidence" value="ECO:0007669"/>
    <property type="project" value="InterPro"/>
</dbReference>
<dbReference type="PROSITE" id="PS00092">
    <property type="entry name" value="N6_MTASE"/>
    <property type="match status" value="1"/>
</dbReference>
<dbReference type="EMBL" id="FNGP01000002">
    <property type="protein sequence ID" value="SDL33992.1"/>
    <property type="molecule type" value="Genomic_DNA"/>
</dbReference>
<dbReference type="PANTHER" id="PTHR43542:SF1">
    <property type="entry name" value="METHYLTRANSFERASE"/>
    <property type="match status" value="1"/>
</dbReference>
<dbReference type="STRING" id="686624.SAMN04488242_1106"/>
<dbReference type="Pfam" id="PF03602">
    <property type="entry name" value="Cons_hypoth95"/>
    <property type="match status" value="1"/>
</dbReference>
<reference evidence="3 4" key="1">
    <citation type="submission" date="2016-10" db="EMBL/GenBank/DDBJ databases">
        <authorList>
            <person name="de Groot N.N."/>
        </authorList>
    </citation>
    <scope>NUCLEOTIDE SEQUENCE [LARGE SCALE GENOMIC DNA]</scope>
    <source>
        <strain evidence="3 4">CGMCC 1.9159</strain>
    </source>
</reference>